<accession>A0A6P5YN18</accession>
<evidence type="ECO:0000256" key="1">
    <source>
        <dbReference type="SAM" id="MobiDB-lite"/>
    </source>
</evidence>
<name>A0A6P5YN18_DURZI</name>
<keyword evidence="3" id="KW-1185">Reference proteome</keyword>
<dbReference type="Pfam" id="PF00646">
    <property type="entry name" value="F-box"/>
    <property type="match status" value="1"/>
</dbReference>
<dbReference type="InterPro" id="IPR056592">
    <property type="entry name" value="Beta-prop_At3g26010-like"/>
</dbReference>
<evidence type="ECO:0000259" key="2">
    <source>
        <dbReference type="SMART" id="SM00256"/>
    </source>
</evidence>
<evidence type="ECO:0000313" key="4">
    <source>
        <dbReference type="RefSeq" id="XP_022741923.1"/>
    </source>
</evidence>
<dbReference type="Proteomes" id="UP000515121">
    <property type="component" value="Unplaced"/>
</dbReference>
<dbReference type="KEGG" id="dzi:111293458"/>
<dbReference type="PANTHER" id="PTHR35546">
    <property type="entry name" value="F-BOX PROTEIN INTERACTION DOMAIN PROTEIN-RELATED"/>
    <property type="match status" value="1"/>
</dbReference>
<dbReference type="InterPro" id="IPR001810">
    <property type="entry name" value="F-box_dom"/>
</dbReference>
<feature type="region of interest" description="Disordered" evidence="1">
    <location>
        <begin position="1"/>
        <end position="33"/>
    </location>
</feature>
<sequence length="331" mass="37564">MPKFNFDYQHQQGSEVLEEQTTSQPNKSSYNESPEDSIWAEILMKLPMKDAFKCKAVSKQWHSLISDPHFARCYLSRNPSCSISSPWALLKRNTAENSFQLDIVADHASSGDSNPPGFYVRSFFSRPPPVKDTFNVVGSRLELILCMATSTGQFFVCNPLNKQYKALPHPARTLLEHDHLEEVKVGFVVQTEGGLLVTGYTYKVVLLKREISNIFNLVTFSPETGEWYTSEADCPEETKLNELGCCVAWNRILHWLDEEAHNLVAIDPFRDTNKCRLIKPPESTDVISNKKIPADRLCQQSQGCLRYAIAGSFLENPFFKIWVLEDCNLGT</sequence>
<dbReference type="SMART" id="SM00256">
    <property type="entry name" value="FBOX"/>
    <property type="match status" value="1"/>
</dbReference>
<dbReference type="RefSeq" id="XP_022741923.1">
    <property type="nucleotide sequence ID" value="XM_022886188.1"/>
</dbReference>
<proteinExistence type="predicted"/>
<organism evidence="3 4">
    <name type="scientific">Durio zibethinus</name>
    <name type="common">Durian</name>
    <dbReference type="NCBI Taxonomy" id="66656"/>
    <lineage>
        <taxon>Eukaryota</taxon>
        <taxon>Viridiplantae</taxon>
        <taxon>Streptophyta</taxon>
        <taxon>Embryophyta</taxon>
        <taxon>Tracheophyta</taxon>
        <taxon>Spermatophyta</taxon>
        <taxon>Magnoliopsida</taxon>
        <taxon>eudicotyledons</taxon>
        <taxon>Gunneridae</taxon>
        <taxon>Pentapetalae</taxon>
        <taxon>rosids</taxon>
        <taxon>malvids</taxon>
        <taxon>Malvales</taxon>
        <taxon>Malvaceae</taxon>
        <taxon>Helicteroideae</taxon>
        <taxon>Durio</taxon>
    </lineage>
</organism>
<feature type="domain" description="F-box" evidence="2">
    <location>
        <begin position="36"/>
        <end position="73"/>
    </location>
</feature>
<protein>
    <submittedName>
        <fullName evidence="4">F-box protein At3g23970</fullName>
    </submittedName>
</protein>
<dbReference type="InterPro" id="IPR036047">
    <property type="entry name" value="F-box-like_dom_sf"/>
</dbReference>
<dbReference type="OrthoDB" id="674184at2759"/>
<dbReference type="Gene3D" id="1.20.1280.50">
    <property type="match status" value="1"/>
</dbReference>
<gene>
    <name evidence="4" type="primary">LOC111293458</name>
</gene>
<dbReference type="InterPro" id="IPR055290">
    <property type="entry name" value="At3g26010-like"/>
</dbReference>
<evidence type="ECO:0000313" key="3">
    <source>
        <dbReference type="Proteomes" id="UP000515121"/>
    </source>
</evidence>
<dbReference type="Pfam" id="PF24750">
    <property type="entry name" value="b-prop_At3g26010-like"/>
    <property type="match status" value="1"/>
</dbReference>
<dbReference type="SUPFAM" id="SSF81383">
    <property type="entry name" value="F-box domain"/>
    <property type="match status" value="1"/>
</dbReference>
<dbReference type="GeneID" id="111293458"/>
<reference evidence="4" key="1">
    <citation type="submission" date="2025-08" db="UniProtKB">
        <authorList>
            <consortium name="RefSeq"/>
        </authorList>
    </citation>
    <scope>IDENTIFICATION</scope>
    <source>
        <tissue evidence="4">Fruit stalk</tissue>
    </source>
</reference>
<feature type="compositionally biased region" description="Polar residues" evidence="1">
    <location>
        <begin position="8"/>
        <end position="32"/>
    </location>
</feature>
<dbReference type="AlphaFoldDB" id="A0A6P5YN18"/>
<dbReference type="PANTHER" id="PTHR35546:SF130">
    <property type="entry name" value="EXPRESSED PROTEIN"/>
    <property type="match status" value="1"/>
</dbReference>